<dbReference type="InterPro" id="IPR000182">
    <property type="entry name" value="GNAT_dom"/>
</dbReference>
<gene>
    <name evidence="7" type="ORF">Asi02nite_50410</name>
</gene>
<evidence type="ECO:0000256" key="2">
    <source>
        <dbReference type="ARBA" id="ARBA00022649"/>
    </source>
</evidence>
<keyword evidence="2" id="KW-1277">Toxin-antitoxin system</keyword>
<proteinExistence type="predicted"/>
<accession>A0ABQ4CW50</accession>
<dbReference type="Pfam" id="PF13508">
    <property type="entry name" value="Acetyltransf_7"/>
    <property type="match status" value="1"/>
</dbReference>
<organism evidence="7 8">
    <name type="scientific">Asanoa siamensis</name>
    <dbReference type="NCBI Taxonomy" id="926357"/>
    <lineage>
        <taxon>Bacteria</taxon>
        <taxon>Bacillati</taxon>
        <taxon>Actinomycetota</taxon>
        <taxon>Actinomycetes</taxon>
        <taxon>Micromonosporales</taxon>
        <taxon>Micromonosporaceae</taxon>
        <taxon>Asanoa</taxon>
    </lineage>
</organism>
<keyword evidence="1" id="KW-0678">Repressor</keyword>
<evidence type="ECO:0000313" key="7">
    <source>
        <dbReference type="EMBL" id="GIF75523.1"/>
    </source>
</evidence>
<keyword evidence="3" id="KW-0808">Transferase</keyword>
<evidence type="ECO:0000313" key="8">
    <source>
        <dbReference type="Proteomes" id="UP000604117"/>
    </source>
</evidence>
<reference evidence="7 8" key="1">
    <citation type="submission" date="2021-01" db="EMBL/GenBank/DDBJ databases">
        <title>Whole genome shotgun sequence of Asanoa siamensis NBRC 107932.</title>
        <authorList>
            <person name="Komaki H."/>
            <person name="Tamura T."/>
        </authorList>
    </citation>
    <scope>NUCLEOTIDE SEQUENCE [LARGE SCALE GENOMIC DNA]</scope>
    <source>
        <strain evidence="7 8">NBRC 107932</strain>
    </source>
</reference>
<dbReference type="PANTHER" id="PTHR36449">
    <property type="entry name" value="ACETYLTRANSFERASE-RELATED"/>
    <property type="match status" value="1"/>
</dbReference>
<sequence>MPFAGEPLHDRHDRDRFESGKPELDGWLRAHALTVEARRTGRTFVWHDNGRVVGYYTLAAHLIVREGLPRSIGRGNPTQIPAVLLARLALDKSLQGQGLGGALLADSLARVVAATRTVAARYVVVDAIDRAAQSFYAHHGFREIPSSLRLVQKITDIAAAIGD</sequence>
<keyword evidence="8" id="KW-1185">Reference proteome</keyword>
<comment type="caution">
    <text evidence="7">The sequence shown here is derived from an EMBL/GenBank/DDBJ whole genome shotgun (WGS) entry which is preliminary data.</text>
</comment>
<evidence type="ECO:0000256" key="5">
    <source>
        <dbReference type="ARBA" id="ARBA00049880"/>
    </source>
</evidence>
<dbReference type="PANTHER" id="PTHR36449:SF1">
    <property type="entry name" value="ACETYLTRANSFERASE"/>
    <property type="match status" value="1"/>
</dbReference>
<dbReference type="InterPro" id="IPR016181">
    <property type="entry name" value="Acyl_CoA_acyltransferase"/>
</dbReference>
<evidence type="ECO:0000256" key="4">
    <source>
        <dbReference type="ARBA" id="ARBA00023315"/>
    </source>
</evidence>
<dbReference type="Proteomes" id="UP000604117">
    <property type="component" value="Unassembled WGS sequence"/>
</dbReference>
<name>A0ABQ4CW50_9ACTN</name>
<dbReference type="SUPFAM" id="SSF55729">
    <property type="entry name" value="Acyl-CoA N-acyltransferases (Nat)"/>
    <property type="match status" value="1"/>
</dbReference>
<dbReference type="PROSITE" id="PS51186">
    <property type="entry name" value="GNAT"/>
    <property type="match status" value="1"/>
</dbReference>
<feature type="domain" description="N-acetyltransferase" evidence="6">
    <location>
        <begin position="1"/>
        <end position="163"/>
    </location>
</feature>
<dbReference type="Gene3D" id="3.40.630.30">
    <property type="match status" value="1"/>
</dbReference>
<keyword evidence="4" id="KW-0012">Acyltransferase</keyword>
<dbReference type="EMBL" id="BONE01000044">
    <property type="protein sequence ID" value="GIF75523.1"/>
    <property type="molecule type" value="Genomic_DNA"/>
</dbReference>
<evidence type="ECO:0000256" key="1">
    <source>
        <dbReference type="ARBA" id="ARBA00022491"/>
    </source>
</evidence>
<evidence type="ECO:0000259" key="6">
    <source>
        <dbReference type="PROSITE" id="PS51186"/>
    </source>
</evidence>
<dbReference type="RefSeq" id="WP_203716383.1">
    <property type="nucleotide sequence ID" value="NZ_BONE01000044.1"/>
</dbReference>
<protein>
    <submittedName>
        <fullName evidence="7">N-acetyltransferase GCN5</fullName>
    </submittedName>
</protein>
<evidence type="ECO:0000256" key="3">
    <source>
        <dbReference type="ARBA" id="ARBA00022679"/>
    </source>
</evidence>
<comment type="catalytic activity">
    <reaction evidence="5">
        <text>glycyl-tRNA(Gly) + acetyl-CoA = N-acetylglycyl-tRNA(Gly) + CoA + H(+)</text>
        <dbReference type="Rhea" id="RHEA:81867"/>
        <dbReference type="Rhea" id="RHEA-COMP:9683"/>
        <dbReference type="Rhea" id="RHEA-COMP:19766"/>
        <dbReference type="ChEBI" id="CHEBI:15378"/>
        <dbReference type="ChEBI" id="CHEBI:57287"/>
        <dbReference type="ChEBI" id="CHEBI:57288"/>
        <dbReference type="ChEBI" id="CHEBI:78522"/>
        <dbReference type="ChEBI" id="CHEBI:232036"/>
    </reaction>
</comment>